<dbReference type="InterPro" id="IPR006052">
    <property type="entry name" value="TNF_dom"/>
</dbReference>
<evidence type="ECO:0000256" key="3">
    <source>
        <dbReference type="ARBA" id="ARBA00022514"/>
    </source>
</evidence>
<evidence type="ECO:0000313" key="7">
    <source>
        <dbReference type="EMBL" id="KAG5281305.1"/>
    </source>
</evidence>
<dbReference type="PROSITE" id="PS00251">
    <property type="entry name" value="THD_1"/>
    <property type="match status" value="1"/>
</dbReference>
<dbReference type="GO" id="GO:0005125">
    <property type="term" value="F:cytokine activity"/>
    <property type="evidence" value="ECO:0007669"/>
    <property type="project" value="UniProtKB-KW"/>
</dbReference>
<dbReference type="SMART" id="SM00207">
    <property type="entry name" value="TNF"/>
    <property type="match status" value="1"/>
</dbReference>
<evidence type="ECO:0000256" key="5">
    <source>
        <dbReference type="SAM" id="Phobius"/>
    </source>
</evidence>
<dbReference type="SUPFAM" id="SSF49842">
    <property type="entry name" value="TNF-like"/>
    <property type="match status" value="1"/>
</dbReference>
<evidence type="ECO:0000256" key="2">
    <source>
        <dbReference type="ARBA" id="ARBA00008670"/>
    </source>
</evidence>
<name>A0AAV6H1U4_9TELE</name>
<dbReference type="Gene3D" id="2.60.120.40">
    <property type="match status" value="1"/>
</dbReference>
<evidence type="ECO:0000313" key="8">
    <source>
        <dbReference type="Proteomes" id="UP000823561"/>
    </source>
</evidence>
<dbReference type="Pfam" id="PF00229">
    <property type="entry name" value="TNF"/>
    <property type="match status" value="1"/>
</dbReference>
<dbReference type="AlphaFoldDB" id="A0AAV6H1U4"/>
<dbReference type="EMBL" id="JADWDJ010000005">
    <property type="protein sequence ID" value="KAG5281305.1"/>
    <property type="molecule type" value="Genomic_DNA"/>
</dbReference>
<feature type="transmembrane region" description="Helical" evidence="5">
    <location>
        <begin position="21"/>
        <end position="48"/>
    </location>
</feature>
<comment type="caution">
    <text evidence="7">The sequence shown here is derived from an EMBL/GenBank/DDBJ whole genome shotgun (WGS) entry which is preliminary data.</text>
</comment>
<dbReference type="GO" id="GO:0016020">
    <property type="term" value="C:membrane"/>
    <property type="evidence" value="ECO:0007669"/>
    <property type="project" value="UniProtKB-SubCell"/>
</dbReference>
<organism evidence="7 8">
    <name type="scientific">Alosa alosa</name>
    <name type="common">allis shad</name>
    <dbReference type="NCBI Taxonomy" id="278164"/>
    <lineage>
        <taxon>Eukaryota</taxon>
        <taxon>Metazoa</taxon>
        <taxon>Chordata</taxon>
        <taxon>Craniata</taxon>
        <taxon>Vertebrata</taxon>
        <taxon>Euteleostomi</taxon>
        <taxon>Actinopterygii</taxon>
        <taxon>Neopterygii</taxon>
        <taxon>Teleostei</taxon>
        <taxon>Clupei</taxon>
        <taxon>Clupeiformes</taxon>
        <taxon>Clupeoidei</taxon>
        <taxon>Clupeidae</taxon>
        <taxon>Alosa</taxon>
    </lineage>
</organism>
<accession>A0AAV6H1U4</accession>
<dbReference type="Proteomes" id="UP000823561">
    <property type="component" value="Chromosome 5"/>
</dbReference>
<comment type="subcellular location">
    <subcellularLocation>
        <location evidence="1">Membrane</location>
    </subcellularLocation>
</comment>
<evidence type="ECO:0000256" key="4">
    <source>
        <dbReference type="ARBA" id="ARBA00023136"/>
    </source>
</evidence>
<dbReference type="GO" id="GO:0006955">
    <property type="term" value="P:immune response"/>
    <property type="evidence" value="ECO:0007669"/>
    <property type="project" value="InterPro"/>
</dbReference>
<dbReference type="GO" id="GO:0005164">
    <property type="term" value="F:tumor necrosis factor receptor binding"/>
    <property type="evidence" value="ECO:0007669"/>
    <property type="project" value="InterPro"/>
</dbReference>
<sequence length="226" mass="25737">MDGRVDMELAYNRQAPSRSEINCKLCISITASVVISTFTCTLVVFHILGKQPTVSPAKEATGYQKLQGGLTQKTKPHAHLGADPTGKKNGFLSWRNRSKDDLNMEYNHSEQSLVIPENGFYVIYLQISYRGIKKSCEKNVLLMHDVIKRSPRYNNEPRTVISSLETVPRNVCGEEWRKTTHSTARIFLYKEDSLKVNLISNHSLVDMYGIYGTKTFWGVYLDRDLN</sequence>
<dbReference type="PANTHER" id="PTHR11471:SF24">
    <property type="entry name" value="TUMOR NECROSIS FACTOR LIGAND SUPERFAMILY MEMBER 15"/>
    <property type="match status" value="1"/>
</dbReference>
<dbReference type="InterPro" id="IPR021184">
    <property type="entry name" value="TNF_CS"/>
</dbReference>
<comment type="similarity">
    <text evidence="2">Belongs to the tumor necrosis factor family.</text>
</comment>
<protein>
    <recommendedName>
        <fullName evidence="6">THD domain-containing protein</fullName>
    </recommendedName>
</protein>
<keyword evidence="8" id="KW-1185">Reference proteome</keyword>
<gene>
    <name evidence="7" type="ORF">AALO_G00069710</name>
</gene>
<proteinExistence type="inferred from homology"/>
<keyword evidence="3" id="KW-0202">Cytokine</keyword>
<feature type="domain" description="THD" evidence="6">
    <location>
        <begin position="76"/>
        <end position="222"/>
    </location>
</feature>
<evidence type="ECO:0000259" key="6">
    <source>
        <dbReference type="PROSITE" id="PS50049"/>
    </source>
</evidence>
<dbReference type="InterPro" id="IPR008983">
    <property type="entry name" value="Tumour_necrosis_fac-like_dom"/>
</dbReference>
<keyword evidence="4 5" id="KW-0472">Membrane</keyword>
<dbReference type="PROSITE" id="PS50049">
    <property type="entry name" value="THD_2"/>
    <property type="match status" value="1"/>
</dbReference>
<keyword evidence="5" id="KW-1133">Transmembrane helix</keyword>
<dbReference type="PANTHER" id="PTHR11471">
    <property type="entry name" value="TUMOR NECROSIS FACTOR FAMILY MEMBER"/>
    <property type="match status" value="1"/>
</dbReference>
<reference evidence="7" key="1">
    <citation type="submission" date="2020-10" db="EMBL/GenBank/DDBJ databases">
        <title>Chromosome-scale genome assembly of the Allis shad, Alosa alosa.</title>
        <authorList>
            <person name="Margot Z."/>
            <person name="Christophe K."/>
            <person name="Cabau C."/>
            <person name="Louis A."/>
            <person name="Berthelot C."/>
            <person name="Parey E."/>
            <person name="Roest Crollius H."/>
            <person name="Montfort J."/>
            <person name="Robinson-Rechavi M."/>
            <person name="Bucao C."/>
            <person name="Bouchez O."/>
            <person name="Gislard M."/>
            <person name="Lluch J."/>
            <person name="Milhes M."/>
            <person name="Lampietro C."/>
            <person name="Lopez Roques C."/>
            <person name="Donnadieu C."/>
            <person name="Braasch I."/>
            <person name="Desvignes T."/>
            <person name="Postlethwait J."/>
            <person name="Bobe J."/>
            <person name="Guiguen Y."/>
        </authorList>
    </citation>
    <scope>NUCLEOTIDE SEQUENCE</scope>
    <source>
        <strain evidence="7">M-15738</strain>
        <tissue evidence="7">Blood</tissue>
    </source>
</reference>
<dbReference type="GO" id="GO:0005615">
    <property type="term" value="C:extracellular space"/>
    <property type="evidence" value="ECO:0007669"/>
    <property type="project" value="UniProtKB-KW"/>
</dbReference>
<keyword evidence="5" id="KW-0812">Transmembrane</keyword>
<evidence type="ECO:0000256" key="1">
    <source>
        <dbReference type="ARBA" id="ARBA00004370"/>
    </source>
</evidence>